<dbReference type="Proteomes" id="UP000217199">
    <property type="component" value="Unassembled WGS sequence"/>
</dbReference>
<evidence type="ECO:0000313" key="2">
    <source>
        <dbReference type="Proteomes" id="UP000217199"/>
    </source>
</evidence>
<evidence type="ECO:0000313" key="1">
    <source>
        <dbReference type="EMBL" id="PAV24065.1"/>
    </source>
</evidence>
<dbReference type="InParanoid" id="A0A286UX77"/>
<dbReference type="EMBL" id="NBII01000001">
    <property type="protein sequence ID" value="PAV24065.1"/>
    <property type="molecule type" value="Genomic_DNA"/>
</dbReference>
<comment type="caution">
    <text evidence="1">The sequence shown here is derived from an EMBL/GenBank/DDBJ whole genome shotgun (WGS) entry which is preliminary data.</text>
</comment>
<name>A0A286UX77_9AGAM</name>
<sequence>MPPIEFSVRLQHGITGGFAPPTPNAIHTFTKAKDQTHIFVSSAVRQDGTPSLTDIAPKTVELTSADAPSDSTALVDELHSILKSIPTESPPGSEDIYGMDTSIAWGSEDLMWMNGGPSGCVAGTSEVQASDEDKAKFRRAVEIVNKLVVMAQ</sequence>
<reference evidence="1 2" key="1">
    <citation type="journal article" date="2017" name="Mol. Ecol.">
        <title>Comparative and population genomic landscape of Phellinus noxius: A hypervariable fungus causing root rot in trees.</title>
        <authorList>
            <person name="Chung C.L."/>
            <person name="Lee T.J."/>
            <person name="Akiba M."/>
            <person name="Lee H.H."/>
            <person name="Kuo T.H."/>
            <person name="Liu D."/>
            <person name="Ke H.M."/>
            <person name="Yokoi T."/>
            <person name="Roa M.B."/>
            <person name="Lu M.J."/>
            <person name="Chang Y.Y."/>
            <person name="Ann P.J."/>
            <person name="Tsai J.N."/>
            <person name="Chen C.Y."/>
            <person name="Tzean S.S."/>
            <person name="Ota Y."/>
            <person name="Hattori T."/>
            <person name="Sahashi N."/>
            <person name="Liou R.F."/>
            <person name="Kikuchi T."/>
            <person name="Tsai I.J."/>
        </authorList>
    </citation>
    <scope>NUCLEOTIDE SEQUENCE [LARGE SCALE GENOMIC DNA]</scope>
    <source>
        <strain evidence="1 2">FFPRI411160</strain>
    </source>
</reference>
<protein>
    <submittedName>
        <fullName evidence="1">Uncharacterized protein</fullName>
    </submittedName>
</protein>
<dbReference type="AlphaFoldDB" id="A0A286UX77"/>
<proteinExistence type="predicted"/>
<keyword evidence="2" id="KW-1185">Reference proteome</keyword>
<organism evidence="1 2">
    <name type="scientific">Pyrrhoderma noxium</name>
    <dbReference type="NCBI Taxonomy" id="2282107"/>
    <lineage>
        <taxon>Eukaryota</taxon>
        <taxon>Fungi</taxon>
        <taxon>Dikarya</taxon>
        <taxon>Basidiomycota</taxon>
        <taxon>Agaricomycotina</taxon>
        <taxon>Agaricomycetes</taxon>
        <taxon>Hymenochaetales</taxon>
        <taxon>Hymenochaetaceae</taxon>
        <taxon>Pyrrhoderma</taxon>
    </lineage>
</organism>
<gene>
    <name evidence="1" type="ORF">PNOK_0113300</name>
</gene>
<dbReference type="OrthoDB" id="5366606at2759"/>
<accession>A0A286UX77</accession>